<dbReference type="STRING" id="104452.A0A0L7KX00"/>
<dbReference type="AlphaFoldDB" id="A0A0L7KX00"/>
<dbReference type="Pfam" id="PF25298">
    <property type="entry name" value="Baculo_FP_2nd"/>
    <property type="match status" value="1"/>
</dbReference>
<evidence type="ECO:0000259" key="3">
    <source>
        <dbReference type="Pfam" id="PF25298"/>
    </source>
</evidence>
<dbReference type="PANTHER" id="PTHR11505">
    <property type="entry name" value="L1 TRANSPOSABLE ELEMENT-RELATED"/>
    <property type="match status" value="1"/>
</dbReference>
<gene>
    <name evidence="4" type="ORF">OBRU01_19612</name>
</gene>
<dbReference type="InterPro" id="IPR057251">
    <property type="entry name" value="FP_C"/>
</dbReference>
<evidence type="ECO:0000313" key="5">
    <source>
        <dbReference type="Proteomes" id="UP000037510"/>
    </source>
</evidence>
<sequence>MAVNHSPKSSTSTPRSMNVGHQQTQSDTNLPLLVQDDDLISIFDKRCTKRQRPNSPLSPSGNRNEDCINDLKDMLLSFQKEQSTILQKLVTDVHEIKSSKNEQSTILNKLISDISEVKQQNCQIQKTNDELGKKIEIVNNNFDHMKLQIESLQKDKTEYTRKMQQLENKIRDLERSSRPSAIEIKNVPQKTDESPEDLKSTLVKMSEIFSVPLKSSDIRDAYRFPGKPGTIKPIVAEFTSVPTKLNFLAAAKAFNRKRSLQDKLNTSHLGYLDVCSPVYVVEYLPGSMRKLFYLAKEFSKANNFKFCWSSNGRILIQKNEQSKAIHIKNEEVLDETLHQM</sequence>
<accession>A0A0L7KX00</accession>
<feature type="compositionally biased region" description="Polar residues" evidence="2">
    <location>
        <begin position="1"/>
        <end position="29"/>
    </location>
</feature>
<evidence type="ECO:0000256" key="1">
    <source>
        <dbReference type="SAM" id="Coils"/>
    </source>
</evidence>
<keyword evidence="1" id="KW-0175">Coiled coil</keyword>
<dbReference type="Proteomes" id="UP000037510">
    <property type="component" value="Unassembled WGS sequence"/>
</dbReference>
<dbReference type="EMBL" id="JTDY01004938">
    <property type="protein sequence ID" value="KOB67579.1"/>
    <property type="molecule type" value="Genomic_DNA"/>
</dbReference>
<dbReference type="Gene3D" id="1.10.287.950">
    <property type="entry name" value="Methyl-accepting chemotaxis protein"/>
    <property type="match status" value="1"/>
</dbReference>
<organism evidence="4 5">
    <name type="scientific">Operophtera brumata</name>
    <name type="common">Winter moth</name>
    <name type="synonym">Phalaena brumata</name>
    <dbReference type="NCBI Taxonomy" id="104452"/>
    <lineage>
        <taxon>Eukaryota</taxon>
        <taxon>Metazoa</taxon>
        <taxon>Ecdysozoa</taxon>
        <taxon>Arthropoda</taxon>
        <taxon>Hexapoda</taxon>
        <taxon>Insecta</taxon>
        <taxon>Pterygota</taxon>
        <taxon>Neoptera</taxon>
        <taxon>Endopterygota</taxon>
        <taxon>Lepidoptera</taxon>
        <taxon>Glossata</taxon>
        <taxon>Ditrysia</taxon>
        <taxon>Geometroidea</taxon>
        <taxon>Geometridae</taxon>
        <taxon>Larentiinae</taxon>
        <taxon>Operophtera</taxon>
    </lineage>
</organism>
<reference evidence="4 5" key="1">
    <citation type="journal article" date="2015" name="Genome Biol. Evol.">
        <title>The genome of winter moth (Operophtera brumata) provides a genomic perspective on sexual dimorphism and phenology.</title>
        <authorList>
            <person name="Derks M.F."/>
            <person name="Smit S."/>
            <person name="Salis L."/>
            <person name="Schijlen E."/>
            <person name="Bossers A."/>
            <person name="Mateman C."/>
            <person name="Pijl A.S."/>
            <person name="de Ridder D."/>
            <person name="Groenen M.A."/>
            <person name="Visser M.E."/>
            <person name="Megens H.J."/>
        </authorList>
    </citation>
    <scope>NUCLEOTIDE SEQUENCE [LARGE SCALE GENOMIC DNA]</scope>
    <source>
        <strain evidence="4">WM2013NL</strain>
        <tissue evidence="4">Head and thorax</tissue>
    </source>
</reference>
<name>A0A0L7KX00_OPEBR</name>
<feature type="coiled-coil region" evidence="1">
    <location>
        <begin position="135"/>
        <end position="176"/>
    </location>
</feature>
<feature type="domain" description="FP protein C-terminal" evidence="3">
    <location>
        <begin position="288"/>
        <end position="335"/>
    </location>
</feature>
<comment type="caution">
    <text evidence="4">The sequence shown here is derived from an EMBL/GenBank/DDBJ whole genome shotgun (WGS) entry which is preliminary data.</text>
</comment>
<keyword evidence="5" id="KW-1185">Reference proteome</keyword>
<feature type="region of interest" description="Disordered" evidence="2">
    <location>
        <begin position="1"/>
        <end position="31"/>
    </location>
</feature>
<dbReference type="InterPro" id="IPR004244">
    <property type="entry name" value="Transposase_22"/>
</dbReference>
<evidence type="ECO:0000313" key="4">
    <source>
        <dbReference type="EMBL" id="KOB67579.1"/>
    </source>
</evidence>
<proteinExistence type="predicted"/>
<protein>
    <submittedName>
        <fullName evidence="4">Zinc finger DNA binding protein</fullName>
    </submittedName>
</protein>
<evidence type="ECO:0000256" key="2">
    <source>
        <dbReference type="SAM" id="MobiDB-lite"/>
    </source>
</evidence>